<dbReference type="InterPro" id="IPR036388">
    <property type="entry name" value="WH-like_DNA-bd_sf"/>
</dbReference>
<dbReference type="SUPFAM" id="SSF46689">
    <property type="entry name" value="Homeodomain-like"/>
    <property type="match status" value="1"/>
</dbReference>
<dbReference type="RefSeq" id="WP_121912443.1">
    <property type="nucleotide sequence ID" value="NZ_JAACCL010000018.1"/>
</dbReference>
<proteinExistence type="predicted"/>
<protein>
    <submittedName>
        <fullName evidence="1">Transposase</fullName>
    </submittedName>
</protein>
<dbReference type="Pfam" id="PF01527">
    <property type="entry name" value="HTH_Tnp_1"/>
    <property type="match status" value="1"/>
</dbReference>
<comment type="caution">
    <text evidence="1">The sequence shown here is derived from an EMBL/GenBank/DDBJ whole genome shotgun (WGS) entry which is preliminary data.</text>
</comment>
<dbReference type="InterPro" id="IPR002514">
    <property type="entry name" value="Transposase_8"/>
</dbReference>
<evidence type="ECO:0000313" key="2">
    <source>
        <dbReference type="Proteomes" id="UP001518680"/>
    </source>
</evidence>
<gene>
    <name evidence="1" type="ORF">GWO63_002045</name>
</gene>
<name>A0ABS1Y3X4_9CORY</name>
<evidence type="ECO:0000313" key="1">
    <source>
        <dbReference type="EMBL" id="MBM0243089.1"/>
    </source>
</evidence>
<dbReference type="InterPro" id="IPR009057">
    <property type="entry name" value="Homeodomain-like_sf"/>
</dbReference>
<reference evidence="1 2" key="1">
    <citation type="submission" date="2021-01" db="EMBL/GenBank/DDBJ databases">
        <title>Complete genome sequences of Corynebacterium macginleyi strains isolated from infectious keratitis.</title>
        <authorList>
            <person name="Sagerfors S."/>
            <person name="Poehlein A."/>
            <person name="Soderquist B."/>
            <person name="Bruggemann H."/>
        </authorList>
    </citation>
    <scope>NUCLEOTIDE SEQUENCE [LARGE SCALE GENOMIC DNA]</scope>
    <source>
        <strain evidence="1 2">12T220</strain>
    </source>
</reference>
<accession>A0ABS1Y3X4</accession>
<dbReference type="EMBL" id="JAACBX020000001">
    <property type="protein sequence ID" value="MBM0243089.1"/>
    <property type="molecule type" value="Genomic_DNA"/>
</dbReference>
<sequence>MFIVSQQRQKYTPEYRREALSLVIESQRPIAHVAKEIGVAPGLLGRWVKMSANAEGHRMG</sequence>
<dbReference type="Gene3D" id="1.10.10.10">
    <property type="entry name" value="Winged helix-like DNA-binding domain superfamily/Winged helix DNA-binding domain"/>
    <property type="match status" value="1"/>
</dbReference>
<dbReference type="Proteomes" id="UP001518680">
    <property type="component" value="Unassembled WGS sequence"/>
</dbReference>
<keyword evidence="2" id="KW-1185">Reference proteome</keyword>
<organism evidence="1 2">
    <name type="scientific">Corynebacterium macginleyi</name>
    <dbReference type="NCBI Taxonomy" id="38290"/>
    <lineage>
        <taxon>Bacteria</taxon>
        <taxon>Bacillati</taxon>
        <taxon>Actinomycetota</taxon>
        <taxon>Actinomycetes</taxon>
        <taxon>Mycobacteriales</taxon>
        <taxon>Corynebacteriaceae</taxon>
        <taxon>Corynebacterium</taxon>
    </lineage>
</organism>